<dbReference type="InterPro" id="IPR036754">
    <property type="entry name" value="YbaK/aa-tRNA-synt-asso_dom_sf"/>
</dbReference>
<organism evidence="2 3">
    <name type="scientific">Lichenibacterium minor</name>
    <dbReference type="NCBI Taxonomy" id="2316528"/>
    <lineage>
        <taxon>Bacteria</taxon>
        <taxon>Pseudomonadati</taxon>
        <taxon>Pseudomonadota</taxon>
        <taxon>Alphaproteobacteria</taxon>
        <taxon>Hyphomicrobiales</taxon>
        <taxon>Lichenihabitantaceae</taxon>
        <taxon>Lichenibacterium</taxon>
    </lineage>
</organism>
<reference evidence="2 3" key="2">
    <citation type="submission" date="2019-02" db="EMBL/GenBank/DDBJ databases">
        <title>'Lichenibacterium ramalinii' gen. nov. sp. nov., 'Lichenibacterium minor' gen. nov. sp. nov.</title>
        <authorList>
            <person name="Pankratov T."/>
        </authorList>
    </citation>
    <scope>NUCLEOTIDE SEQUENCE [LARGE SCALE GENOMIC DNA]</scope>
    <source>
        <strain evidence="2 3">RmlP026</strain>
    </source>
</reference>
<gene>
    <name evidence="2" type="ORF">D3273_02520</name>
</gene>
<accession>A0A4Q2UBE5</accession>
<dbReference type="EMBL" id="QYBB01000002">
    <property type="protein sequence ID" value="RYC33368.1"/>
    <property type="molecule type" value="Genomic_DNA"/>
</dbReference>
<reference evidence="2 3" key="1">
    <citation type="submission" date="2018-12" db="EMBL/GenBank/DDBJ databases">
        <authorList>
            <person name="Grouzdev D.S."/>
            <person name="Krutkina M.S."/>
        </authorList>
    </citation>
    <scope>NUCLEOTIDE SEQUENCE [LARGE SCALE GENOMIC DNA]</scope>
    <source>
        <strain evidence="2 3">RmlP026</strain>
    </source>
</reference>
<evidence type="ECO:0000313" key="3">
    <source>
        <dbReference type="Proteomes" id="UP000290759"/>
    </source>
</evidence>
<keyword evidence="3" id="KW-1185">Reference proteome</keyword>
<name>A0A4Q2UBE5_9HYPH</name>
<protein>
    <recommendedName>
        <fullName evidence="1">YbaK/aminoacyl-tRNA synthetase-associated domain-containing protein</fullName>
    </recommendedName>
</protein>
<comment type="caution">
    <text evidence="2">The sequence shown here is derived from an EMBL/GenBank/DDBJ whole genome shotgun (WGS) entry which is preliminary data.</text>
</comment>
<dbReference type="Proteomes" id="UP000290759">
    <property type="component" value="Unassembled WGS sequence"/>
</dbReference>
<dbReference type="GO" id="GO:0002161">
    <property type="term" value="F:aminoacyl-tRNA deacylase activity"/>
    <property type="evidence" value="ECO:0007669"/>
    <property type="project" value="InterPro"/>
</dbReference>
<sequence length="176" mass="18309">MPRLDLAPFVVPPERHALHLPAFVRAALPPTGVTVFTVPEDASDTAAFSARYGFALDDCANTIVLRYRQGGVDRHAAVVSLGSLRLDVNGAVRGHLGAKKASFASRDDATALTGMEFGGITAFGLPEGWRVLVDGAVTERAEVVMGAGLRAAKLLLRPAVLAALPGVEVAALTARG</sequence>
<dbReference type="OrthoDB" id="9809296at2"/>
<feature type="domain" description="YbaK/aminoacyl-tRNA synthetase-associated" evidence="1">
    <location>
        <begin position="40"/>
        <end position="162"/>
    </location>
</feature>
<dbReference type="Gene3D" id="3.90.960.10">
    <property type="entry name" value="YbaK/aminoacyl-tRNA synthetase-associated domain"/>
    <property type="match status" value="1"/>
</dbReference>
<dbReference type="InterPro" id="IPR007214">
    <property type="entry name" value="YbaK/aa-tRNA-synth-assoc-dom"/>
</dbReference>
<dbReference type="Pfam" id="PF04073">
    <property type="entry name" value="tRNA_edit"/>
    <property type="match status" value="1"/>
</dbReference>
<dbReference type="PANTHER" id="PTHR30411:SF1">
    <property type="entry name" value="CYTOPLASMIC PROTEIN"/>
    <property type="match status" value="1"/>
</dbReference>
<dbReference type="AlphaFoldDB" id="A0A4Q2UBE5"/>
<dbReference type="SUPFAM" id="SSF55826">
    <property type="entry name" value="YbaK/ProRS associated domain"/>
    <property type="match status" value="1"/>
</dbReference>
<evidence type="ECO:0000259" key="1">
    <source>
        <dbReference type="Pfam" id="PF04073"/>
    </source>
</evidence>
<dbReference type="PANTHER" id="PTHR30411">
    <property type="entry name" value="CYTOPLASMIC PROTEIN"/>
    <property type="match status" value="1"/>
</dbReference>
<proteinExistence type="predicted"/>
<evidence type="ECO:0000313" key="2">
    <source>
        <dbReference type="EMBL" id="RYC33368.1"/>
    </source>
</evidence>